<comment type="caution">
    <text evidence="10">The sequence shown here is derived from an EMBL/GenBank/DDBJ whole genome shotgun (WGS) entry which is preliminary data.</text>
</comment>
<sequence>MLGKVKTELTGTPLEAATPNRSRRPDSDTPPTCAILEKGNFQNRKTAINQKPGDSLSCLPLRFFSSLSLSSRFPSRKRRTQIPTFSDTPEGSEKAAMESRKLAALLSSVVSEIMLLLLLLFPSSSPLSLTPNSGPFSSRGFDSFANFFPLITHFLSHHEIAASLSPRSVSRKRKRTHFPEPDPGPAGEDETDGSGSELGGGGRGVGLGPARSPDSFVGSFKMTASTFEWLAGLLEPLLDCRDPVGSPLNLSPELRLGVGLFRLATGGDHRDVARQFGVSEVASRFCTKQLCRVLCTNFRFWAGFPGPAELESVSRGFEALTGLPNCCGVIDCARFETVADCGPNGTIAAQIVVDSTSRILSVIAGFRGDKGRSRVLRLSSLFKDIEEERLLNSPPVDVKGVNANPYLVGDEGYPLLPWLIVPFANATTGSCQAYFNVAHSLMLTPALKTIASLRNWGVLSRPIKEDFRTTVAYIGACSILHNALLMREDYSALCSELGDSSSHDHQTHRLLDAGSEVSSGQGQVLRDGLATLAKDFHDQSDSFSGRSFSAFVA</sequence>
<accession>A0ABD3JE40</accession>
<dbReference type="GO" id="GO:0016787">
    <property type="term" value="F:hydrolase activity"/>
    <property type="evidence" value="ECO:0007669"/>
    <property type="project" value="UniProtKB-KW"/>
</dbReference>
<dbReference type="Proteomes" id="UP001634007">
    <property type="component" value="Unassembled WGS sequence"/>
</dbReference>
<dbReference type="Pfam" id="PF13359">
    <property type="entry name" value="DDE_Tnp_4"/>
    <property type="match status" value="1"/>
</dbReference>
<evidence type="ECO:0000256" key="4">
    <source>
        <dbReference type="ARBA" id="ARBA00022722"/>
    </source>
</evidence>
<evidence type="ECO:0000256" key="2">
    <source>
        <dbReference type="ARBA" id="ARBA00004123"/>
    </source>
</evidence>
<evidence type="ECO:0000256" key="3">
    <source>
        <dbReference type="ARBA" id="ARBA00006958"/>
    </source>
</evidence>
<keyword evidence="6" id="KW-0378">Hydrolase</keyword>
<dbReference type="AlphaFoldDB" id="A0ABD3JE40"/>
<evidence type="ECO:0000256" key="5">
    <source>
        <dbReference type="ARBA" id="ARBA00022723"/>
    </source>
</evidence>
<dbReference type="InterPro" id="IPR027806">
    <property type="entry name" value="HARBI1_dom"/>
</dbReference>
<evidence type="ECO:0000313" key="11">
    <source>
        <dbReference type="Proteomes" id="UP001634007"/>
    </source>
</evidence>
<dbReference type="PANTHER" id="PTHR22930">
    <property type="match status" value="1"/>
</dbReference>
<keyword evidence="4" id="KW-0540">Nuclease</keyword>
<evidence type="ECO:0000256" key="1">
    <source>
        <dbReference type="ARBA" id="ARBA00001968"/>
    </source>
</evidence>
<dbReference type="PANTHER" id="PTHR22930:SF190">
    <property type="entry name" value="OS06G0164500 PROTEIN"/>
    <property type="match status" value="1"/>
</dbReference>
<feature type="compositionally biased region" description="Gly residues" evidence="8">
    <location>
        <begin position="196"/>
        <end position="205"/>
    </location>
</feature>
<feature type="region of interest" description="Disordered" evidence="8">
    <location>
        <begin position="1"/>
        <end position="31"/>
    </location>
</feature>
<evidence type="ECO:0000256" key="6">
    <source>
        <dbReference type="ARBA" id="ARBA00022801"/>
    </source>
</evidence>
<comment type="cofactor">
    <cofactor evidence="1">
        <name>a divalent metal cation</name>
        <dbReference type="ChEBI" id="CHEBI:60240"/>
    </cofactor>
</comment>
<keyword evidence="11" id="KW-1185">Reference proteome</keyword>
<dbReference type="InterPro" id="IPR045249">
    <property type="entry name" value="HARBI1-like"/>
</dbReference>
<dbReference type="GO" id="GO:0046872">
    <property type="term" value="F:metal ion binding"/>
    <property type="evidence" value="ECO:0007669"/>
    <property type="project" value="UniProtKB-KW"/>
</dbReference>
<comment type="similarity">
    <text evidence="3">Belongs to the HARBI1 family.</text>
</comment>
<feature type="region of interest" description="Disordered" evidence="8">
    <location>
        <begin position="166"/>
        <end position="205"/>
    </location>
</feature>
<comment type="subcellular location">
    <subcellularLocation>
        <location evidence="2">Nucleus</location>
    </subcellularLocation>
</comment>
<keyword evidence="5" id="KW-0479">Metal-binding</keyword>
<organism evidence="10 11">
    <name type="scientific">Eucalyptus globulus</name>
    <name type="common">Tasmanian blue gum</name>
    <dbReference type="NCBI Taxonomy" id="34317"/>
    <lineage>
        <taxon>Eukaryota</taxon>
        <taxon>Viridiplantae</taxon>
        <taxon>Streptophyta</taxon>
        <taxon>Embryophyta</taxon>
        <taxon>Tracheophyta</taxon>
        <taxon>Spermatophyta</taxon>
        <taxon>Magnoliopsida</taxon>
        <taxon>eudicotyledons</taxon>
        <taxon>Gunneridae</taxon>
        <taxon>Pentapetalae</taxon>
        <taxon>rosids</taxon>
        <taxon>malvids</taxon>
        <taxon>Myrtales</taxon>
        <taxon>Myrtaceae</taxon>
        <taxon>Myrtoideae</taxon>
        <taxon>Eucalypteae</taxon>
        <taxon>Eucalyptus</taxon>
    </lineage>
</organism>
<dbReference type="EMBL" id="JBJKBG010000009">
    <property type="protein sequence ID" value="KAL3722381.1"/>
    <property type="molecule type" value="Genomic_DNA"/>
</dbReference>
<proteinExistence type="inferred from homology"/>
<feature type="domain" description="DDE Tnp4" evidence="9">
    <location>
        <begin position="346"/>
        <end position="482"/>
    </location>
</feature>
<reference evidence="10 11" key="1">
    <citation type="submission" date="2024-11" db="EMBL/GenBank/DDBJ databases">
        <title>Chromosome-level genome assembly of Eucalyptus globulus Labill. provides insights into its genome evolution.</title>
        <authorList>
            <person name="Li X."/>
        </authorList>
    </citation>
    <scope>NUCLEOTIDE SEQUENCE [LARGE SCALE GENOMIC DNA]</scope>
    <source>
        <strain evidence="10">CL2024</strain>
        <tissue evidence="10">Fresh tender leaves</tissue>
    </source>
</reference>
<gene>
    <name evidence="10" type="ORF">ACJRO7_034712</name>
</gene>
<evidence type="ECO:0000256" key="7">
    <source>
        <dbReference type="ARBA" id="ARBA00023242"/>
    </source>
</evidence>
<evidence type="ECO:0000259" key="9">
    <source>
        <dbReference type="Pfam" id="PF13359"/>
    </source>
</evidence>
<dbReference type="GO" id="GO:0004518">
    <property type="term" value="F:nuclease activity"/>
    <property type="evidence" value="ECO:0007669"/>
    <property type="project" value="UniProtKB-KW"/>
</dbReference>
<keyword evidence="7" id="KW-0539">Nucleus</keyword>
<evidence type="ECO:0000313" key="10">
    <source>
        <dbReference type="EMBL" id="KAL3722381.1"/>
    </source>
</evidence>
<name>A0ABD3JE40_EUCGL</name>
<dbReference type="GO" id="GO:0005634">
    <property type="term" value="C:nucleus"/>
    <property type="evidence" value="ECO:0007669"/>
    <property type="project" value="UniProtKB-SubCell"/>
</dbReference>
<evidence type="ECO:0000256" key="8">
    <source>
        <dbReference type="SAM" id="MobiDB-lite"/>
    </source>
</evidence>
<protein>
    <recommendedName>
        <fullName evidence="9">DDE Tnp4 domain-containing protein</fullName>
    </recommendedName>
</protein>